<dbReference type="Proteomes" id="UP000005713">
    <property type="component" value="Unassembled WGS sequence"/>
</dbReference>
<keyword evidence="1" id="KW-0472">Membrane</keyword>
<evidence type="ECO:0000313" key="2">
    <source>
        <dbReference type="EMBL" id="EBA05531.1"/>
    </source>
</evidence>
<feature type="transmembrane region" description="Helical" evidence="1">
    <location>
        <begin position="6"/>
        <end position="23"/>
    </location>
</feature>
<dbReference type="EMBL" id="AAYA01000034">
    <property type="protein sequence ID" value="EBA05531.1"/>
    <property type="molecule type" value="Genomic_DNA"/>
</dbReference>
<keyword evidence="3" id="KW-1185">Reference proteome</keyword>
<evidence type="ECO:0000256" key="1">
    <source>
        <dbReference type="SAM" id="Phobius"/>
    </source>
</evidence>
<dbReference type="AlphaFoldDB" id="A3KBB6"/>
<organism evidence="2 3">
    <name type="scientific">Sagittula stellata (strain ATCC 700073 / DSM 11524 / E-37)</name>
    <dbReference type="NCBI Taxonomy" id="388399"/>
    <lineage>
        <taxon>Bacteria</taxon>
        <taxon>Pseudomonadati</taxon>
        <taxon>Pseudomonadota</taxon>
        <taxon>Alphaproteobacteria</taxon>
        <taxon>Rhodobacterales</taxon>
        <taxon>Roseobacteraceae</taxon>
        <taxon>Sagittula</taxon>
    </lineage>
</organism>
<reference evidence="2 3" key="1">
    <citation type="submission" date="2006-06" db="EMBL/GenBank/DDBJ databases">
        <authorList>
            <person name="Moran M.A."/>
            <person name="Ferriera S."/>
            <person name="Johnson J."/>
            <person name="Kravitz S."/>
            <person name="Beeson K."/>
            <person name="Sutton G."/>
            <person name="Rogers Y.-H."/>
            <person name="Friedman R."/>
            <person name="Frazier M."/>
            <person name="Venter J.C."/>
        </authorList>
    </citation>
    <scope>NUCLEOTIDE SEQUENCE [LARGE SCALE GENOMIC DNA]</scope>
    <source>
        <strain evidence="2 3">E-37</strain>
    </source>
</reference>
<evidence type="ECO:0008006" key="4">
    <source>
        <dbReference type="Google" id="ProtNLM"/>
    </source>
</evidence>
<keyword evidence="1" id="KW-0812">Transmembrane</keyword>
<gene>
    <name evidence="2" type="ORF">SSE37_24978</name>
</gene>
<protein>
    <recommendedName>
        <fullName evidence="4">Heme exporter protein D</fullName>
    </recommendedName>
</protein>
<keyword evidence="1" id="KW-1133">Transmembrane helix</keyword>
<name>A3KBB6_SAGS3</name>
<evidence type="ECO:0000313" key="3">
    <source>
        <dbReference type="Proteomes" id="UP000005713"/>
    </source>
</evidence>
<accession>A3KBB6</accession>
<sequence length="45" mass="5331">MTAYEFWMPLVLLGVCSLGVLWMRHEGKVLERRLEEARAEKRPTK</sequence>
<comment type="caution">
    <text evidence="2">The sequence shown here is derived from an EMBL/GenBank/DDBJ whole genome shotgun (WGS) entry which is preliminary data.</text>
</comment>
<proteinExistence type="predicted"/>
<dbReference type="RefSeq" id="WP_005864334.1">
    <property type="nucleotide sequence ID" value="NZ_AAYA01000034.1"/>
</dbReference>